<organism evidence="1 2">
    <name type="scientific">Aspergillus pseudonomiae</name>
    <dbReference type="NCBI Taxonomy" id="1506151"/>
    <lineage>
        <taxon>Eukaryota</taxon>
        <taxon>Fungi</taxon>
        <taxon>Dikarya</taxon>
        <taxon>Ascomycota</taxon>
        <taxon>Pezizomycotina</taxon>
        <taxon>Eurotiomycetes</taxon>
        <taxon>Eurotiomycetidae</taxon>
        <taxon>Eurotiales</taxon>
        <taxon>Aspergillaceae</taxon>
        <taxon>Aspergillus</taxon>
        <taxon>Aspergillus subgen. Circumdati</taxon>
    </lineage>
</organism>
<name>A0A5N6I4F4_9EURO</name>
<dbReference type="EMBL" id="ML736751">
    <property type="protein sequence ID" value="KAE8406816.1"/>
    <property type="molecule type" value="Genomic_DNA"/>
</dbReference>
<accession>A0A5N7DK48</accession>
<reference evidence="1 2" key="1">
    <citation type="submission" date="2019-04" db="EMBL/GenBank/DDBJ databases">
        <authorList>
            <consortium name="DOE Joint Genome Institute"/>
            <person name="Mondo S."/>
            <person name="Kjaerbolling I."/>
            <person name="Vesth T."/>
            <person name="Frisvad J.C."/>
            <person name="Nybo J.L."/>
            <person name="Theobald S."/>
            <person name="Kildgaard S."/>
            <person name="Isbrandt T."/>
            <person name="Kuo A."/>
            <person name="Sato A."/>
            <person name="Lyhne E.K."/>
            <person name="Kogle M.E."/>
            <person name="Wiebenga A."/>
            <person name="Kun R.S."/>
            <person name="Lubbers R.J."/>
            <person name="Makela M.R."/>
            <person name="Barry K."/>
            <person name="Chovatia M."/>
            <person name="Clum A."/>
            <person name="Daum C."/>
            <person name="Haridas S."/>
            <person name="He G."/>
            <person name="LaButti K."/>
            <person name="Lipzen A."/>
            <person name="Riley R."/>
            <person name="Salamov A."/>
            <person name="Simmons B.A."/>
            <person name="Magnuson J.K."/>
            <person name="Henrissat B."/>
            <person name="Mortensen U.H."/>
            <person name="Larsen T.O."/>
            <person name="Devries R.P."/>
            <person name="Grigoriev I.V."/>
            <person name="Machida M."/>
            <person name="Baker S.E."/>
            <person name="Andersen M.R."/>
            <person name="Cantor M.N."/>
            <person name="Hua S.X."/>
        </authorList>
    </citation>
    <scope>NUCLEOTIDE SEQUENCE [LARGE SCALE GENOMIC DNA]</scope>
    <source>
        <strain evidence="1 2">CBS 119388</strain>
    </source>
</reference>
<dbReference type="PANTHER" id="PTHR43611:SF3">
    <property type="entry name" value="FLAVIN MONONUCLEOTIDE HYDROLASE 1, CHLOROPLATIC"/>
    <property type="match status" value="1"/>
</dbReference>
<keyword evidence="2" id="KW-1185">Reference proteome</keyword>
<proteinExistence type="predicted"/>
<dbReference type="SUPFAM" id="SSF56784">
    <property type="entry name" value="HAD-like"/>
    <property type="match status" value="1"/>
</dbReference>
<sequence>MTRMASRMYYKGLLLELKNFILTSSLDNIQLPLNTFQSILFCSATVEYQCGRLTEEQYFARLAVDFGHSQEEIEASITAVRNTYQVKATALEFLASIKSRFGIKGLGIDWSLFERVFVSSEMNMQKPELRFYRHVLDHIHLKPKQVILVDDDTENILAAFSRLLLNLFDVDPVARGTKFLKDNAQNFSSVTHTGITVKENFAQLLILELTGDRSLVDLETHLTTWNFFIGPPVITPTSFPDDLDTTSLGITILQRPAHIANLVMDMMLRYRTPDRLVQTFFSEFMNRVDPVVCCNVLSLFYQYGRGHQLSETLSWVGQVLQRHAYIHGTTYYPEPETFLFFVSRLLLRLKGSSPVVYKRMRALLTERVKERVGIPTDAASLAMRLIVCHQTGIHDVRGLKQLLSMQEIDGGWEMGTLYQYASKNLRLGNRGTSTALALEAIRHCQPWLNQYN</sequence>
<accession>A0A5N6I4F4</accession>
<dbReference type="Gene3D" id="3.40.50.1000">
    <property type="entry name" value="HAD superfamily/HAD-like"/>
    <property type="match status" value="1"/>
</dbReference>
<dbReference type="Proteomes" id="UP000325579">
    <property type="component" value="Unassembled WGS sequence"/>
</dbReference>
<dbReference type="InterPro" id="IPR023214">
    <property type="entry name" value="HAD_sf"/>
</dbReference>
<dbReference type="AlphaFoldDB" id="A0A5N6I4F4"/>
<evidence type="ECO:0000313" key="2">
    <source>
        <dbReference type="Proteomes" id="UP000325579"/>
    </source>
</evidence>
<gene>
    <name evidence="1" type="ORF">BDV37DRAFT_269560</name>
</gene>
<evidence type="ECO:0000313" key="1">
    <source>
        <dbReference type="EMBL" id="KAE8406816.1"/>
    </source>
</evidence>
<dbReference type="GeneID" id="43669075"/>
<dbReference type="RefSeq" id="XP_031944135.1">
    <property type="nucleotide sequence ID" value="XM_032084384.1"/>
</dbReference>
<protein>
    <submittedName>
        <fullName evidence="1">HAD-like protein</fullName>
    </submittedName>
</protein>
<dbReference type="PANTHER" id="PTHR43611">
    <property type="entry name" value="ALPHA-D-GLUCOSE 1-PHOSPHATE PHOSPHATASE"/>
    <property type="match status" value="1"/>
</dbReference>
<dbReference type="InterPro" id="IPR036412">
    <property type="entry name" value="HAD-like_sf"/>
</dbReference>
<dbReference type="OrthoDB" id="2012566at2759"/>